<name>A0AA40B081_9PEZI</name>
<dbReference type="Proteomes" id="UP001172102">
    <property type="component" value="Unassembled WGS sequence"/>
</dbReference>
<keyword evidence="3" id="KW-1185">Reference proteome</keyword>
<evidence type="ECO:0000256" key="1">
    <source>
        <dbReference type="SAM" id="MobiDB-lite"/>
    </source>
</evidence>
<dbReference type="EMBL" id="JAUKUA010000002">
    <property type="protein sequence ID" value="KAK0725292.1"/>
    <property type="molecule type" value="Genomic_DNA"/>
</dbReference>
<evidence type="ECO:0000313" key="2">
    <source>
        <dbReference type="EMBL" id="KAK0725292.1"/>
    </source>
</evidence>
<proteinExistence type="predicted"/>
<feature type="region of interest" description="Disordered" evidence="1">
    <location>
        <begin position="116"/>
        <end position="136"/>
    </location>
</feature>
<sequence>MEELYMSDASTSEVIFAIRPFPTAPLKSLPETSAVPKSSHAKCGPWRNATSLSLLCSLPKPISYIFANTVTRYRCPEGGGGGREAYPSTRHNPHLRPPAPEPAALLGYRRPQKLALGHPEHKDGSAPSTTRRHSKTSYGGVHVASIHSQGHVVEGLGLEPFRLEEEWDLDTVTTNRGLAPGQETSYQYCATRATAKVHIVQSDCPWVLSDLGFVENPHGPVERLWPC</sequence>
<dbReference type="AlphaFoldDB" id="A0AA40B081"/>
<evidence type="ECO:0000313" key="3">
    <source>
        <dbReference type="Proteomes" id="UP001172102"/>
    </source>
</evidence>
<organism evidence="2 3">
    <name type="scientific">Lasiosphaeris hirsuta</name>
    <dbReference type="NCBI Taxonomy" id="260670"/>
    <lineage>
        <taxon>Eukaryota</taxon>
        <taxon>Fungi</taxon>
        <taxon>Dikarya</taxon>
        <taxon>Ascomycota</taxon>
        <taxon>Pezizomycotina</taxon>
        <taxon>Sordariomycetes</taxon>
        <taxon>Sordariomycetidae</taxon>
        <taxon>Sordariales</taxon>
        <taxon>Lasiosphaeriaceae</taxon>
        <taxon>Lasiosphaeris</taxon>
    </lineage>
</organism>
<protein>
    <submittedName>
        <fullName evidence="2">Uncharacterized protein</fullName>
    </submittedName>
</protein>
<feature type="region of interest" description="Disordered" evidence="1">
    <location>
        <begin position="78"/>
        <end position="104"/>
    </location>
</feature>
<reference evidence="2" key="1">
    <citation type="submission" date="2023-06" db="EMBL/GenBank/DDBJ databases">
        <title>Genome-scale phylogeny and comparative genomics of the fungal order Sordariales.</title>
        <authorList>
            <consortium name="Lawrence Berkeley National Laboratory"/>
            <person name="Hensen N."/>
            <person name="Bonometti L."/>
            <person name="Westerberg I."/>
            <person name="Brannstrom I.O."/>
            <person name="Guillou S."/>
            <person name="Cros-Aarteil S."/>
            <person name="Calhoun S."/>
            <person name="Haridas S."/>
            <person name="Kuo A."/>
            <person name="Mondo S."/>
            <person name="Pangilinan J."/>
            <person name="Riley R."/>
            <person name="Labutti K."/>
            <person name="Andreopoulos B."/>
            <person name="Lipzen A."/>
            <person name="Chen C."/>
            <person name="Yanf M."/>
            <person name="Daum C."/>
            <person name="Ng V."/>
            <person name="Clum A."/>
            <person name="Steindorff A."/>
            <person name="Ohm R."/>
            <person name="Martin F."/>
            <person name="Silar P."/>
            <person name="Natvig D."/>
            <person name="Lalanne C."/>
            <person name="Gautier V."/>
            <person name="Ament-Velasquez S.L."/>
            <person name="Kruys A."/>
            <person name="Hutchinson M.I."/>
            <person name="Powell A.J."/>
            <person name="Barry K."/>
            <person name="Miller A.N."/>
            <person name="Grigoriev I.V."/>
            <person name="Debuchy R."/>
            <person name="Gladieux P."/>
            <person name="Thoren M.H."/>
            <person name="Johannesson H."/>
        </authorList>
    </citation>
    <scope>NUCLEOTIDE SEQUENCE</scope>
    <source>
        <strain evidence="2">SMH4607-1</strain>
    </source>
</reference>
<accession>A0AA40B081</accession>
<comment type="caution">
    <text evidence="2">The sequence shown here is derived from an EMBL/GenBank/DDBJ whole genome shotgun (WGS) entry which is preliminary data.</text>
</comment>
<gene>
    <name evidence="2" type="ORF">B0H67DRAFT_570156</name>
</gene>